<comment type="caution">
    <text evidence="3">The sequence shown here is derived from an EMBL/GenBank/DDBJ whole genome shotgun (WGS) entry which is preliminary data.</text>
</comment>
<feature type="domain" description="DUF7573" evidence="2">
    <location>
        <begin position="70"/>
        <end position="105"/>
    </location>
</feature>
<evidence type="ECO:0000313" key="4">
    <source>
        <dbReference type="Proteomes" id="UP000011690"/>
    </source>
</evidence>
<dbReference type="InterPro" id="IPR055995">
    <property type="entry name" value="DUF7573"/>
</dbReference>
<gene>
    <name evidence="3" type="ORF">C494_09159</name>
</gene>
<name>L9WHV0_9EURY</name>
<dbReference type="EMBL" id="AOHY01000025">
    <property type="protein sequence ID" value="ELY48999.1"/>
    <property type="molecule type" value="Genomic_DNA"/>
</dbReference>
<evidence type="ECO:0000313" key="3">
    <source>
        <dbReference type="EMBL" id="ELY48999.1"/>
    </source>
</evidence>
<evidence type="ECO:0000256" key="1">
    <source>
        <dbReference type="SAM" id="MobiDB-lite"/>
    </source>
</evidence>
<organism evidence="3 4">
    <name type="scientific">Natronorubrum bangense JCM 10635</name>
    <dbReference type="NCBI Taxonomy" id="1227500"/>
    <lineage>
        <taxon>Archaea</taxon>
        <taxon>Methanobacteriati</taxon>
        <taxon>Methanobacteriota</taxon>
        <taxon>Stenosarchaea group</taxon>
        <taxon>Halobacteria</taxon>
        <taxon>Halobacteriales</taxon>
        <taxon>Natrialbaceae</taxon>
        <taxon>Natronorubrum</taxon>
    </lineage>
</organism>
<dbReference type="AlphaFoldDB" id="L9WHV0"/>
<keyword evidence="4" id="KW-1185">Reference proteome</keyword>
<dbReference type="STRING" id="1227500.C494_09159"/>
<proteinExistence type="predicted"/>
<dbReference type="eggNOG" id="arCOG06320">
    <property type="taxonomic scope" value="Archaea"/>
</dbReference>
<dbReference type="Pfam" id="PF24458">
    <property type="entry name" value="DUF7573"/>
    <property type="match status" value="1"/>
</dbReference>
<protein>
    <recommendedName>
        <fullName evidence="2">DUF7573 domain-containing protein</fullName>
    </recommendedName>
</protein>
<dbReference type="Proteomes" id="UP000011690">
    <property type="component" value="Unassembled WGS sequence"/>
</dbReference>
<evidence type="ECO:0000259" key="2">
    <source>
        <dbReference type="Pfam" id="PF24458"/>
    </source>
</evidence>
<accession>L9WHV0</accession>
<feature type="region of interest" description="Disordered" evidence="1">
    <location>
        <begin position="35"/>
        <end position="68"/>
    </location>
</feature>
<sequence length="105" mass="11142">MWSMTTVATATNTAHAVGATIRSMLVDATVTDDATLSEFGSPTESDDPVEQASASSGDDADAPDGADSGLSTYAWGTYRCQQCDAETERVWRADGQLVCPTCKRW</sequence>
<dbReference type="PATRIC" id="fig|1227500.6.peg.1836"/>
<reference evidence="3 4" key="1">
    <citation type="journal article" date="2014" name="PLoS Genet.">
        <title>Phylogenetically driven sequencing of extremely halophilic archaea reveals strategies for static and dynamic osmo-response.</title>
        <authorList>
            <person name="Becker E.A."/>
            <person name="Seitzer P.M."/>
            <person name="Tritt A."/>
            <person name="Larsen D."/>
            <person name="Krusor M."/>
            <person name="Yao A.I."/>
            <person name="Wu D."/>
            <person name="Madern D."/>
            <person name="Eisen J.A."/>
            <person name="Darling A.E."/>
            <person name="Facciotti M.T."/>
        </authorList>
    </citation>
    <scope>NUCLEOTIDE SEQUENCE [LARGE SCALE GENOMIC DNA]</scope>
    <source>
        <strain evidence="3 4">JCM 10635</strain>
    </source>
</reference>